<dbReference type="EMBL" id="JANPWB010000009">
    <property type="protein sequence ID" value="KAJ1148645.1"/>
    <property type="molecule type" value="Genomic_DNA"/>
</dbReference>
<sequence length="81" mass="9187">MPKTFSIWIRRKAEHIFKYGLFFPSVCLSLAPSKCIEVVAFPKKVITWIKKLELLNPGHVGQQFQGPLNGTDTEDKQLLAS</sequence>
<dbReference type="Proteomes" id="UP001066276">
    <property type="component" value="Chromosome 5"/>
</dbReference>
<dbReference type="AlphaFoldDB" id="A0AAV7RAZ5"/>
<evidence type="ECO:0000256" key="1">
    <source>
        <dbReference type="SAM" id="MobiDB-lite"/>
    </source>
</evidence>
<evidence type="ECO:0000313" key="3">
    <source>
        <dbReference type="Proteomes" id="UP001066276"/>
    </source>
</evidence>
<proteinExistence type="predicted"/>
<organism evidence="2 3">
    <name type="scientific">Pleurodeles waltl</name>
    <name type="common">Iberian ribbed newt</name>
    <dbReference type="NCBI Taxonomy" id="8319"/>
    <lineage>
        <taxon>Eukaryota</taxon>
        <taxon>Metazoa</taxon>
        <taxon>Chordata</taxon>
        <taxon>Craniata</taxon>
        <taxon>Vertebrata</taxon>
        <taxon>Euteleostomi</taxon>
        <taxon>Amphibia</taxon>
        <taxon>Batrachia</taxon>
        <taxon>Caudata</taxon>
        <taxon>Salamandroidea</taxon>
        <taxon>Salamandridae</taxon>
        <taxon>Pleurodelinae</taxon>
        <taxon>Pleurodeles</taxon>
    </lineage>
</organism>
<gene>
    <name evidence="2" type="ORF">NDU88_001473</name>
</gene>
<protein>
    <submittedName>
        <fullName evidence="2">Uncharacterized protein</fullName>
    </submittedName>
</protein>
<feature type="compositionally biased region" description="Polar residues" evidence="1">
    <location>
        <begin position="62"/>
        <end position="71"/>
    </location>
</feature>
<keyword evidence="3" id="KW-1185">Reference proteome</keyword>
<evidence type="ECO:0000313" key="2">
    <source>
        <dbReference type="EMBL" id="KAJ1148645.1"/>
    </source>
</evidence>
<reference evidence="2" key="1">
    <citation type="journal article" date="2022" name="bioRxiv">
        <title>Sequencing and chromosome-scale assembly of the giantPleurodeles waltlgenome.</title>
        <authorList>
            <person name="Brown T."/>
            <person name="Elewa A."/>
            <person name="Iarovenko S."/>
            <person name="Subramanian E."/>
            <person name="Araus A.J."/>
            <person name="Petzold A."/>
            <person name="Susuki M."/>
            <person name="Suzuki K.-i.T."/>
            <person name="Hayashi T."/>
            <person name="Toyoda A."/>
            <person name="Oliveira C."/>
            <person name="Osipova E."/>
            <person name="Leigh N.D."/>
            <person name="Simon A."/>
            <person name="Yun M.H."/>
        </authorList>
    </citation>
    <scope>NUCLEOTIDE SEQUENCE</scope>
    <source>
        <strain evidence="2">20211129_DDA</strain>
        <tissue evidence="2">Liver</tissue>
    </source>
</reference>
<comment type="caution">
    <text evidence="2">The sequence shown here is derived from an EMBL/GenBank/DDBJ whole genome shotgun (WGS) entry which is preliminary data.</text>
</comment>
<accession>A0AAV7RAZ5</accession>
<name>A0AAV7RAZ5_PLEWA</name>
<feature type="region of interest" description="Disordered" evidence="1">
    <location>
        <begin position="59"/>
        <end position="81"/>
    </location>
</feature>